<comment type="pathway">
    <text evidence="6">Glycolipid biosynthesis; KDO(2)-lipid A biosynthesis; KDO(2)-lipid A from CMP-3-deoxy-D-manno-octulosonate and lipid IV(A): step 4/4.</text>
</comment>
<keyword evidence="4 6" id="KW-0472">Membrane</keyword>
<dbReference type="InterPro" id="IPR011921">
    <property type="entry name" value="Lipid_A_MsbB"/>
</dbReference>
<dbReference type="RefSeq" id="WP_011078867.1">
    <property type="nucleotide sequence ID" value="NC_004459.3"/>
</dbReference>
<keyword evidence="6" id="KW-1133">Transmembrane helix</keyword>
<proteinExistence type="inferred from homology"/>
<keyword evidence="2 6" id="KW-0997">Cell inner membrane</keyword>
<dbReference type="UniPathway" id="UPA00030"/>
<dbReference type="GO" id="GO:0036104">
    <property type="term" value="P:Kdo2-lipid A biosynthetic process"/>
    <property type="evidence" value="ECO:0007669"/>
    <property type="project" value="UniProtKB-UniRule"/>
</dbReference>
<organism evidence="7 8">
    <name type="scientific">Vibrio vulnificus (strain CMCP6)</name>
    <dbReference type="NCBI Taxonomy" id="216895"/>
    <lineage>
        <taxon>Bacteria</taxon>
        <taxon>Pseudomonadati</taxon>
        <taxon>Pseudomonadota</taxon>
        <taxon>Gammaproteobacteria</taxon>
        <taxon>Vibrionales</taxon>
        <taxon>Vibrionaceae</taxon>
        <taxon>Vibrio</taxon>
    </lineage>
</organism>
<comment type="subcellular location">
    <subcellularLocation>
        <location evidence="6">Cell inner membrane</location>
        <topology evidence="6">Single-pass membrane protein</topology>
    </subcellularLocation>
</comment>
<evidence type="ECO:0000256" key="2">
    <source>
        <dbReference type="ARBA" id="ARBA00022519"/>
    </source>
</evidence>
<dbReference type="PIRSF" id="PIRSF026649">
    <property type="entry name" value="MsbB"/>
    <property type="match status" value="1"/>
</dbReference>
<dbReference type="UniPathway" id="UPA00360">
    <property type="reaction ID" value="UER00486"/>
</dbReference>
<reference evidence="8" key="1">
    <citation type="submission" date="2002-12" db="EMBL/GenBank/DDBJ databases">
        <title>Complete genome sequence of Vibrio vulnificus CMCP6.</title>
        <authorList>
            <person name="Rhee J.H."/>
            <person name="Kim S.Y."/>
            <person name="Chung S.S."/>
            <person name="Kim J.J."/>
            <person name="Moon Y.H."/>
            <person name="Jeong H."/>
            <person name="Choy H.E."/>
        </authorList>
    </citation>
    <scope>NUCLEOTIDE SEQUENCE [LARGE SCALE GENOMIC DNA]</scope>
    <source>
        <strain evidence="8">CMCP6</strain>
    </source>
</reference>
<gene>
    <name evidence="7" type="primary">msbB</name>
    <name evidence="6" type="synonym">lpxM</name>
    <name evidence="7" type="ordered locus">VV1_0797</name>
</gene>
<evidence type="ECO:0000256" key="6">
    <source>
        <dbReference type="HAMAP-Rule" id="MF_01944"/>
    </source>
</evidence>
<dbReference type="PANTHER" id="PTHR30606:SF4">
    <property type="entry name" value="LIPID A BIOSYNTHESIS MYRISTOYLTRANSFERASE"/>
    <property type="match status" value="1"/>
</dbReference>
<evidence type="ECO:0000256" key="4">
    <source>
        <dbReference type="ARBA" id="ARBA00023136"/>
    </source>
</evidence>
<sequence>MKTERNDFDPKAYHPTFQWGFLAPKYWGTWIAILFAIPITFLPVSIKRRIARTIAKVLIKKRKGTIHNAWVNLHLCFPERSHEEREQILFRCLETAGIYLLTFASLTTRSKKWLTRNTNIKGMEHLQAVLDRKSNVILMVPHTWTIDIPAIVLASRGLPVVGFSKPQKNALTDWLMHRQRVQYGGKIFERDAGVNHFIRAIRKGYLGYYLADQDHGREQRSVFVDFFAATKATLPGVGKLTKVAKAEVVPMVSKLDVDTGQFNVEFFPAWEHFPTENEETDARKMNTHIENVIAESPEQYMWIFQLLRTQEDKTAPNPYRDPRYMD</sequence>
<name>A0A3Q0L2L3_VIBVU</name>
<dbReference type="PANTHER" id="PTHR30606">
    <property type="entry name" value="LIPID A BIOSYNTHESIS LAUROYL ACYLTRANSFERASE"/>
    <property type="match status" value="1"/>
</dbReference>
<dbReference type="Pfam" id="PF03279">
    <property type="entry name" value="Lip_A_acyltrans"/>
    <property type="match status" value="1"/>
</dbReference>
<evidence type="ECO:0000313" key="8">
    <source>
        <dbReference type="Proteomes" id="UP000002275"/>
    </source>
</evidence>
<keyword evidence="3 6" id="KW-0808">Transferase</keyword>
<dbReference type="HAMAP" id="MF_01944">
    <property type="entry name" value="Lipid_A_LpxM"/>
    <property type="match status" value="1"/>
</dbReference>
<dbReference type="AlphaFoldDB" id="A0A3Q0L2L3"/>
<dbReference type="EMBL" id="AE016795">
    <property type="protein sequence ID" value="AAO09301.1"/>
    <property type="molecule type" value="Genomic_DNA"/>
</dbReference>
<reference evidence="7 8" key="2">
    <citation type="journal article" date="2003" name="Infect. Immun.">
        <title>Characterization and pathogenic significance of Vibrio vulnificus antigens preferentially expressed in septicemic patients.</title>
        <authorList>
            <person name="Kim Y.R."/>
            <person name="Lee S.E."/>
            <person name="Kim C.M."/>
            <person name="Kim S.Y."/>
            <person name="Shin E.K."/>
            <person name="Shin D.H."/>
            <person name="Chung S.S."/>
            <person name="Choy H.E."/>
            <person name="Progulske-Fox A."/>
            <person name="Hillman J.D."/>
            <person name="Handfield M."/>
            <person name="Rhee J.H."/>
        </authorList>
    </citation>
    <scope>NUCLEOTIDE SEQUENCE [LARGE SCALE GENOMIC DNA]</scope>
    <source>
        <strain evidence="7 8">CMCP6</strain>
    </source>
</reference>
<comment type="pathway">
    <text evidence="6">Bacterial outer membrane biogenesis; lipopolysaccharide biosynthesis.</text>
</comment>
<feature type="transmembrane region" description="Helical" evidence="6">
    <location>
        <begin position="27"/>
        <end position="46"/>
    </location>
</feature>
<keyword evidence="6" id="KW-0812">Transmembrane</keyword>
<dbReference type="GO" id="GO:0016747">
    <property type="term" value="F:acyltransferase activity, transferring groups other than amino-acyl groups"/>
    <property type="evidence" value="ECO:0007669"/>
    <property type="project" value="InterPro"/>
</dbReference>
<dbReference type="GO" id="GO:0005886">
    <property type="term" value="C:plasma membrane"/>
    <property type="evidence" value="ECO:0007669"/>
    <property type="project" value="UniProtKB-SubCell"/>
</dbReference>
<dbReference type="NCBIfam" id="TIGR02208">
    <property type="entry name" value="lipid_A_msbB"/>
    <property type="match status" value="1"/>
</dbReference>
<dbReference type="EC" id="2.3.1.243" evidence="6"/>
<dbReference type="InterPro" id="IPR004960">
    <property type="entry name" value="LipA_acyltrans"/>
</dbReference>
<dbReference type="KEGG" id="vvu:VV1_0797"/>
<evidence type="ECO:0000313" key="7">
    <source>
        <dbReference type="EMBL" id="AAO09301.1"/>
    </source>
</evidence>
<evidence type="ECO:0000256" key="3">
    <source>
        <dbReference type="ARBA" id="ARBA00022679"/>
    </source>
</evidence>
<evidence type="ECO:0000256" key="5">
    <source>
        <dbReference type="ARBA" id="ARBA00023315"/>
    </source>
</evidence>
<keyword evidence="6" id="KW-0448">Lipopolysaccharide biosynthesis</keyword>
<comment type="function">
    <text evidence="6">Catalyzes the transfer of an acyl chain from an acyl-[acyl-carrier-protein] (ACP) to a Kdo(2)-(acyl)-lipid IV(A) to form a Kdo(2)-lipid A.</text>
</comment>
<keyword evidence="5 6" id="KW-0012">Acyltransferase</keyword>
<dbReference type="GO" id="GO:0009276">
    <property type="term" value="C:Gram-negative-bacterium-type cell wall"/>
    <property type="evidence" value="ECO:0007669"/>
    <property type="project" value="InterPro"/>
</dbReference>
<evidence type="ECO:0000256" key="1">
    <source>
        <dbReference type="ARBA" id="ARBA00022475"/>
    </source>
</evidence>
<comment type="catalytic activity">
    <reaction evidence="6">
        <text>an alpha-Kdo-(2-&gt;4)-alpha-Kdo-(2-&gt;6)-(acyl)-lipid IVA + a fatty acyl-[ACP] = an alpha-Kdo-(2-&gt;4)-alpha-Kdo-(2-&gt;6)-lipid A + holo-[ACP]</text>
        <dbReference type="Rhea" id="RHEA:69400"/>
        <dbReference type="Rhea" id="RHEA-COMP:9685"/>
        <dbReference type="Rhea" id="RHEA-COMP:14125"/>
        <dbReference type="ChEBI" id="CHEBI:64479"/>
        <dbReference type="ChEBI" id="CHEBI:138651"/>
        <dbReference type="ChEBI" id="CHEBI:176430"/>
        <dbReference type="ChEBI" id="CHEBI:176431"/>
        <dbReference type="EC" id="2.3.1.243"/>
    </reaction>
</comment>
<comment type="similarity">
    <text evidence="6">Belongs to the LpxL/LpxM/LpxP family. LpxM subfamily.</text>
</comment>
<reference evidence="7 8" key="3">
    <citation type="journal article" date="2011" name="Mol. Syst. Biol.">
        <title>Integrative genome-scale metabolic analysis of Vibrio vulnificus for drug targeting and discovery.</title>
        <authorList>
            <person name="Kim H.U."/>
            <person name="Kim S.Y."/>
            <person name="Jeong H."/>
            <person name="Kim T.Y."/>
            <person name="Kim J.J."/>
            <person name="Choy H.E."/>
            <person name="Yi K.Y."/>
            <person name="Rhee J.H."/>
            <person name="Lee S.Y."/>
        </authorList>
    </citation>
    <scope>NUCLEOTIDE SEQUENCE [LARGE SCALE GENOMIC DNA]</scope>
    <source>
        <strain evidence="7 8">CMCP6</strain>
    </source>
</reference>
<dbReference type="NCBIfam" id="NF006507">
    <property type="entry name" value="PRK08943.1"/>
    <property type="match status" value="1"/>
</dbReference>
<dbReference type="GO" id="GO:0009103">
    <property type="term" value="P:lipopolysaccharide biosynthetic process"/>
    <property type="evidence" value="ECO:0007669"/>
    <property type="project" value="UniProtKB-UniRule"/>
</dbReference>
<dbReference type="CDD" id="cd07984">
    <property type="entry name" value="LPLAT_LABLAT-like"/>
    <property type="match status" value="1"/>
</dbReference>
<protein>
    <recommendedName>
        <fullName evidence="6">Lipid A biosynthesis acyltransferase</fullName>
        <ecNumber evidence="6">2.3.1.243</ecNumber>
    </recommendedName>
    <alternativeName>
        <fullName evidence="6">Kdo(2)-lauroyl-lipid IV(A) acyltransferase</fullName>
    </alternativeName>
</protein>
<accession>A0A3Q0L2L3</accession>
<dbReference type="Proteomes" id="UP000002275">
    <property type="component" value="Chromosome I"/>
</dbReference>
<feature type="short sequence motif" description="HXXXXD motif" evidence="6">
    <location>
        <begin position="142"/>
        <end position="147"/>
    </location>
</feature>
<keyword evidence="1 6" id="KW-1003">Cell membrane</keyword>